<dbReference type="PROSITE" id="PS51257">
    <property type="entry name" value="PROKAR_LIPOPROTEIN"/>
    <property type="match status" value="1"/>
</dbReference>
<dbReference type="Proteomes" id="UP001216390">
    <property type="component" value="Chromosome"/>
</dbReference>
<dbReference type="InterPro" id="IPR002491">
    <property type="entry name" value="ABC_transptr_periplasmic_BD"/>
</dbReference>
<dbReference type="EMBL" id="CP116942">
    <property type="protein sequence ID" value="WCO68254.1"/>
    <property type="molecule type" value="Genomic_DNA"/>
</dbReference>
<name>A0AAE9Y7N1_9ACTN</name>
<comment type="similarity">
    <text evidence="1">Belongs to the bacterial solute-binding protein 8 family.</text>
</comment>
<dbReference type="PROSITE" id="PS50983">
    <property type="entry name" value="FE_B12_PBP"/>
    <property type="match status" value="1"/>
</dbReference>
<dbReference type="KEGG" id="ima:PO878_05875"/>
<evidence type="ECO:0000256" key="1">
    <source>
        <dbReference type="ARBA" id="ARBA00008814"/>
    </source>
</evidence>
<evidence type="ECO:0000313" key="5">
    <source>
        <dbReference type="Proteomes" id="UP001216390"/>
    </source>
</evidence>
<feature type="domain" description="Fe/B12 periplasmic-binding" evidence="3">
    <location>
        <begin position="74"/>
        <end position="332"/>
    </location>
</feature>
<dbReference type="Pfam" id="PF01497">
    <property type="entry name" value="Peripla_BP_2"/>
    <property type="match status" value="1"/>
</dbReference>
<keyword evidence="5" id="KW-1185">Reference proteome</keyword>
<sequence>MTRRGRAAVVAATLLLTLVACGGGGPQATEAAPGPGERAEDRSVEAVVAEATPQLPTEVTSADGRTVRVDDVSRIVSLWGNITETVYGLGLGDAVVGRDVASTFTEAEEVPVVTRGHDVSAESVLSLRPTVVLVDPTIGPPEAIDQIRNAGVPVVVVDEVTTLDGIGGRIRQIAEALGVVEAGEALADEADAEIAAVQADIPAEADTPRVAFLYMRGSAGVYLIAGPGSGADSMIEAAGGEDAGTAIGLDRPFTPITSEALTEAAPDVILMTTTGLESVGGLDGLLEIPGIAQTPAGRDRRVVTVEDGLLYSFGGRTARALELIIDQLHTPS</sequence>
<dbReference type="InterPro" id="IPR050902">
    <property type="entry name" value="ABC_Transporter_SBP"/>
</dbReference>
<evidence type="ECO:0000313" key="4">
    <source>
        <dbReference type="EMBL" id="WCO68254.1"/>
    </source>
</evidence>
<feature type="chain" id="PRO_5041956666" evidence="2">
    <location>
        <begin position="23"/>
        <end position="332"/>
    </location>
</feature>
<reference evidence="4" key="1">
    <citation type="submission" date="2023-01" db="EMBL/GenBank/DDBJ databases">
        <title>The diversity of Class Acidimicrobiia in South China Sea sediment environments and the proposal of Iamia marina sp. nov., a novel species of the genus Iamia.</title>
        <authorList>
            <person name="He Y."/>
            <person name="Tian X."/>
        </authorList>
    </citation>
    <scope>NUCLEOTIDE SEQUENCE</scope>
    <source>
        <strain evidence="4">DSM 19957</strain>
    </source>
</reference>
<keyword evidence="2" id="KW-0732">Signal</keyword>
<dbReference type="SUPFAM" id="SSF53807">
    <property type="entry name" value="Helical backbone' metal receptor"/>
    <property type="match status" value="1"/>
</dbReference>
<evidence type="ECO:0000259" key="3">
    <source>
        <dbReference type="PROSITE" id="PS50983"/>
    </source>
</evidence>
<dbReference type="PANTHER" id="PTHR30535:SF4">
    <property type="entry name" value="HEMIN-BINDING PERIPLASMIC PROTEIN HMUT"/>
    <property type="match status" value="1"/>
</dbReference>
<proteinExistence type="inferred from homology"/>
<dbReference type="RefSeq" id="WP_272737771.1">
    <property type="nucleotide sequence ID" value="NZ_CP116942.1"/>
</dbReference>
<protein>
    <submittedName>
        <fullName evidence="4">ABC transporter substrate-binding protein</fullName>
    </submittedName>
</protein>
<dbReference type="PANTHER" id="PTHR30535">
    <property type="entry name" value="VITAMIN B12-BINDING PROTEIN"/>
    <property type="match status" value="1"/>
</dbReference>
<gene>
    <name evidence="4" type="ORF">PO878_05875</name>
</gene>
<feature type="signal peptide" evidence="2">
    <location>
        <begin position="1"/>
        <end position="22"/>
    </location>
</feature>
<accession>A0AAE9Y7N1</accession>
<dbReference type="Gene3D" id="3.40.50.1980">
    <property type="entry name" value="Nitrogenase molybdenum iron protein domain"/>
    <property type="match status" value="2"/>
</dbReference>
<organism evidence="4 5">
    <name type="scientific">Iamia majanohamensis</name>
    <dbReference type="NCBI Taxonomy" id="467976"/>
    <lineage>
        <taxon>Bacteria</taxon>
        <taxon>Bacillati</taxon>
        <taxon>Actinomycetota</taxon>
        <taxon>Acidimicrobiia</taxon>
        <taxon>Acidimicrobiales</taxon>
        <taxon>Iamiaceae</taxon>
        <taxon>Iamia</taxon>
    </lineage>
</organism>
<evidence type="ECO:0000256" key="2">
    <source>
        <dbReference type="SAM" id="SignalP"/>
    </source>
</evidence>
<dbReference type="AlphaFoldDB" id="A0AAE9Y7N1"/>